<dbReference type="InterPro" id="IPR015797">
    <property type="entry name" value="NUDIX_hydrolase-like_dom_sf"/>
</dbReference>
<dbReference type="PANTHER" id="PTHR43736">
    <property type="entry name" value="ADP-RIBOSE PYROPHOSPHATASE"/>
    <property type="match status" value="1"/>
</dbReference>
<comment type="similarity">
    <text evidence="1">Belongs to the Nudix hydrolase family.</text>
</comment>
<protein>
    <submittedName>
        <fullName evidence="3">8-oxo-dGTP pyrophosphatase MutT (NUDIX family)</fullName>
    </submittedName>
</protein>
<dbReference type="CDD" id="cd03674">
    <property type="entry name" value="NUDIX_Hydrolase"/>
    <property type="match status" value="1"/>
</dbReference>
<evidence type="ECO:0000313" key="3">
    <source>
        <dbReference type="EMBL" id="TQJ17175.1"/>
    </source>
</evidence>
<proteinExistence type="inferred from homology"/>
<gene>
    <name evidence="3" type="ORF">FB475_1289</name>
</gene>
<dbReference type="Pfam" id="PF00293">
    <property type="entry name" value="NUDIX"/>
    <property type="match status" value="1"/>
</dbReference>
<dbReference type="OrthoDB" id="129709at2"/>
<dbReference type="SUPFAM" id="SSF55811">
    <property type="entry name" value="Nudix"/>
    <property type="match status" value="1"/>
</dbReference>
<sequence length="181" mass="19731">MLRVDAVGVLERWNAPDGEQEELRRHYLRHLAEHVDGMWRTCRPEHVTASALVVDAPGEKTLLTLHKAVGRWLQLGGHCEPGDTTLTGAALREATEESGLIGLTVGPQPLHLSRHLIEAGGCAGAYHLDVQFLVTATTDTEYVVSDESEDLAWFPLDALPPDTDASVQALASRALQHIPHV</sequence>
<name>A0A542EPC5_9ACTN</name>
<evidence type="ECO:0000256" key="1">
    <source>
        <dbReference type="ARBA" id="ARBA00005582"/>
    </source>
</evidence>
<feature type="domain" description="Nudix hydrolase" evidence="2">
    <location>
        <begin position="44"/>
        <end position="176"/>
    </location>
</feature>
<dbReference type="EMBL" id="VFMM01000001">
    <property type="protein sequence ID" value="TQJ17175.1"/>
    <property type="molecule type" value="Genomic_DNA"/>
</dbReference>
<dbReference type="AlphaFoldDB" id="A0A542EPC5"/>
<comment type="caution">
    <text evidence="3">The sequence shown here is derived from an EMBL/GenBank/DDBJ whole genome shotgun (WGS) entry which is preliminary data.</text>
</comment>
<evidence type="ECO:0000259" key="2">
    <source>
        <dbReference type="PROSITE" id="PS51462"/>
    </source>
</evidence>
<dbReference type="PROSITE" id="PS51462">
    <property type="entry name" value="NUDIX"/>
    <property type="match status" value="1"/>
</dbReference>
<keyword evidence="4" id="KW-1185">Reference proteome</keyword>
<reference evidence="3 4" key="1">
    <citation type="submission" date="2019-06" db="EMBL/GenBank/DDBJ databases">
        <title>Sequencing the genomes of 1000 actinobacteria strains.</title>
        <authorList>
            <person name="Klenk H.-P."/>
        </authorList>
    </citation>
    <scope>NUCLEOTIDE SEQUENCE [LARGE SCALE GENOMIC DNA]</scope>
    <source>
        <strain evidence="3 4">DSM 17305</strain>
    </source>
</reference>
<evidence type="ECO:0000313" key="4">
    <source>
        <dbReference type="Proteomes" id="UP000316298"/>
    </source>
</evidence>
<dbReference type="PANTHER" id="PTHR43736:SF1">
    <property type="entry name" value="DIHYDRONEOPTERIN TRIPHOSPHATE DIPHOSPHATASE"/>
    <property type="match status" value="1"/>
</dbReference>
<dbReference type="Gene3D" id="3.90.79.10">
    <property type="entry name" value="Nucleoside Triphosphate Pyrophosphohydrolase"/>
    <property type="match status" value="1"/>
</dbReference>
<dbReference type="Proteomes" id="UP000316298">
    <property type="component" value="Unassembled WGS sequence"/>
</dbReference>
<organism evidence="3 4">
    <name type="scientific">Kribbella jejuensis</name>
    <dbReference type="NCBI Taxonomy" id="236068"/>
    <lineage>
        <taxon>Bacteria</taxon>
        <taxon>Bacillati</taxon>
        <taxon>Actinomycetota</taxon>
        <taxon>Actinomycetes</taxon>
        <taxon>Propionibacteriales</taxon>
        <taxon>Kribbellaceae</taxon>
        <taxon>Kribbella</taxon>
    </lineage>
</organism>
<dbReference type="InterPro" id="IPR000086">
    <property type="entry name" value="NUDIX_hydrolase_dom"/>
</dbReference>
<accession>A0A542EPC5</accession>